<comment type="caution">
    <text evidence="2">The sequence shown here is derived from an EMBL/GenBank/DDBJ whole genome shotgun (WGS) entry which is preliminary data.</text>
</comment>
<dbReference type="RefSeq" id="WP_186891620.1">
    <property type="nucleotide sequence ID" value="NZ_JACOFU010000005.1"/>
</dbReference>
<evidence type="ECO:0008006" key="4">
    <source>
        <dbReference type="Google" id="ProtNLM"/>
    </source>
</evidence>
<protein>
    <recommendedName>
        <fullName evidence="4">Aerotolerance regulator N-terminal domain-containing protein</fullName>
    </recommendedName>
</protein>
<name>A0ABR6XT96_9BURK</name>
<organism evidence="2 3">
    <name type="scientific">Undibacterium amnicola</name>
    <dbReference type="NCBI Taxonomy" id="1834038"/>
    <lineage>
        <taxon>Bacteria</taxon>
        <taxon>Pseudomonadati</taxon>
        <taxon>Pseudomonadota</taxon>
        <taxon>Betaproteobacteria</taxon>
        <taxon>Burkholderiales</taxon>
        <taxon>Oxalobacteraceae</taxon>
        <taxon>Undibacterium</taxon>
    </lineage>
</organism>
<evidence type="ECO:0000313" key="3">
    <source>
        <dbReference type="Proteomes" id="UP000643610"/>
    </source>
</evidence>
<dbReference type="NCBIfam" id="TIGR02226">
    <property type="entry name" value="two_anch"/>
    <property type="match status" value="1"/>
</dbReference>
<dbReference type="EMBL" id="JACOFU010000005">
    <property type="protein sequence ID" value="MBC3832583.1"/>
    <property type="molecule type" value="Genomic_DNA"/>
</dbReference>
<evidence type="ECO:0000256" key="1">
    <source>
        <dbReference type="SAM" id="Phobius"/>
    </source>
</evidence>
<proteinExistence type="predicted"/>
<evidence type="ECO:0000313" key="2">
    <source>
        <dbReference type="EMBL" id="MBC3832583.1"/>
    </source>
</evidence>
<keyword evidence="1" id="KW-1133">Transmembrane helix</keyword>
<sequence length="359" mass="42147">MMNWNLGLSPAWWLLLPLLILPIWWLRQRRESAQRKILATAKFLAAANPQLVRVWRWREWLLMLLRCLLLIIVLAYLASLFVAWRGDTVLVADGVDSAWLQQQLKETGMQDAKQQRFCERRDCDIQSTQILYWLEQKQAWWKADARILIAAKTGQLPLNAELPQLHLSTEVRIQADARQAPTRTHHLMLRSDRPELWQALFRAFTVAGDGRDEYVWQQQSDAKTDLIIWDSNEVPPANWHAPYWWMRRPAGGIPTNLVAQDNPILVGLKLRQYQQGKVRYWLTDETGRWPFNSLQETRQWYSAWQHSKAPQMDFAFTGFTLPRAESAVPGQQENTRRFLLMCLLVVFALERMVSHVKRL</sequence>
<dbReference type="Proteomes" id="UP000643610">
    <property type="component" value="Unassembled WGS sequence"/>
</dbReference>
<accession>A0ABR6XT96</accession>
<keyword evidence="1" id="KW-0812">Transmembrane</keyword>
<feature type="transmembrane region" description="Helical" evidence="1">
    <location>
        <begin position="6"/>
        <end position="26"/>
    </location>
</feature>
<reference evidence="2 3" key="1">
    <citation type="submission" date="2020-08" db="EMBL/GenBank/DDBJ databases">
        <title>Novel species isolated from subtropical streams in China.</title>
        <authorList>
            <person name="Lu H."/>
        </authorList>
    </citation>
    <scope>NUCLEOTIDE SEQUENCE [LARGE SCALE GENOMIC DNA]</scope>
    <source>
        <strain evidence="2 3">KCTC 52442</strain>
    </source>
</reference>
<keyword evidence="1" id="KW-0472">Membrane</keyword>
<dbReference type="InterPro" id="IPR011933">
    <property type="entry name" value="Double_TM_dom"/>
</dbReference>
<keyword evidence="3" id="KW-1185">Reference proteome</keyword>
<feature type="transmembrane region" description="Helical" evidence="1">
    <location>
        <begin position="60"/>
        <end position="84"/>
    </location>
</feature>
<gene>
    <name evidence="2" type="ORF">H8K33_13830</name>
</gene>